<sequence length="76" mass="8640">MGAAGSPDRLPASEYRRRRMMWESVLGFLAVFDVLALIQAVINLFGDAELWPSLLLLVLLLLTWAAYRQWQKYGNG</sequence>
<name>S4XE39_9CORY</name>
<feature type="transmembrane region" description="Helical" evidence="1">
    <location>
        <begin position="25"/>
        <end position="44"/>
    </location>
</feature>
<protein>
    <submittedName>
        <fullName evidence="2">Uncharacterized protein</fullName>
    </submittedName>
</protein>
<dbReference type="EMBL" id="CP003696">
    <property type="protein sequence ID" value="AGP31412.1"/>
    <property type="molecule type" value="Genomic_DNA"/>
</dbReference>
<feature type="transmembrane region" description="Helical" evidence="1">
    <location>
        <begin position="50"/>
        <end position="67"/>
    </location>
</feature>
<dbReference type="RefSeq" id="WP_020441768.1">
    <property type="nucleotide sequence ID" value="NC_021663.1"/>
</dbReference>
<reference evidence="2 3" key="1">
    <citation type="submission" date="2012-06" db="EMBL/GenBank/DDBJ databases">
        <title>Complete genome sequence of Corynebacterium terpenotabidum Y-11 (=DSM 44721).</title>
        <authorList>
            <person name="Ruckert C."/>
            <person name="Albersmeier A."/>
            <person name="Al-Dilaimi A."/>
            <person name="Szczepanowski R."/>
            <person name="Kalinowski J."/>
        </authorList>
    </citation>
    <scope>NUCLEOTIDE SEQUENCE [LARGE SCALE GENOMIC DNA]</scope>
    <source>
        <strain evidence="2 3">Y-11</strain>
    </source>
</reference>
<organism evidence="2 3">
    <name type="scientific">Corynebacterium terpenotabidum Y-11</name>
    <dbReference type="NCBI Taxonomy" id="1200352"/>
    <lineage>
        <taxon>Bacteria</taxon>
        <taxon>Bacillati</taxon>
        <taxon>Actinomycetota</taxon>
        <taxon>Actinomycetes</taxon>
        <taxon>Mycobacteriales</taxon>
        <taxon>Corynebacteriaceae</taxon>
        <taxon>Corynebacterium</taxon>
    </lineage>
</organism>
<gene>
    <name evidence="2" type="ORF">A606_08855</name>
</gene>
<accession>S4XE39</accession>
<keyword evidence="1" id="KW-0812">Transmembrane</keyword>
<dbReference type="AlphaFoldDB" id="S4XE39"/>
<proteinExistence type="predicted"/>
<evidence type="ECO:0000313" key="2">
    <source>
        <dbReference type="EMBL" id="AGP31412.1"/>
    </source>
</evidence>
<keyword evidence="1" id="KW-1133">Transmembrane helix</keyword>
<keyword evidence="1" id="KW-0472">Membrane</keyword>
<keyword evidence="3" id="KW-1185">Reference proteome</keyword>
<dbReference type="PATRIC" id="fig|1200352.3.peg.1801"/>
<evidence type="ECO:0000256" key="1">
    <source>
        <dbReference type="SAM" id="Phobius"/>
    </source>
</evidence>
<dbReference type="STRING" id="1200352.A606_08855"/>
<dbReference type="KEGG" id="cter:A606_08855"/>
<dbReference type="HOGENOM" id="CLU_197386_0_0_11"/>
<evidence type="ECO:0000313" key="3">
    <source>
        <dbReference type="Proteomes" id="UP000014809"/>
    </source>
</evidence>
<dbReference type="Proteomes" id="UP000014809">
    <property type="component" value="Chromosome"/>
</dbReference>
<dbReference type="OrthoDB" id="4427502at2"/>